<evidence type="ECO:0000313" key="3">
    <source>
        <dbReference type="EMBL" id="QQG45481.1"/>
    </source>
</evidence>
<evidence type="ECO:0008006" key="5">
    <source>
        <dbReference type="Google" id="ProtNLM"/>
    </source>
</evidence>
<dbReference type="EMBL" id="CP066690">
    <property type="protein sequence ID" value="QQG45481.1"/>
    <property type="molecule type" value="Genomic_DNA"/>
</dbReference>
<keyword evidence="2" id="KW-0812">Transmembrane</keyword>
<evidence type="ECO:0000256" key="1">
    <source>
        <dbReference type="SAM" id="MobiDB-lite"/>
    </source>
</evidence>
<feature type="region of interest" description="Disordered" evidence="1">
    <location>
        <begin position="47"/>
        <end position="93"/>
    </location>
</feature>
<keyword evidence="2" id="KW-1133">Transmembrane helix</keyword>
<dbReference type="Proteomes" id="UP000595618">
    <property type="component" value="Chromosome"/>
</dbReference>
<feature type="transmembrane region" description="Helical" evidence="2">
    <location>
        <begin position="6"/>
        <end position="26"/>
    </location>
</feature>
<evidence type="ECO:0000256" key="2">
    <source>
        <dbReference type="SAM" id="Phobius"/>
    </source>
</evidence>
<accession>A0A7T5UQS1</accession>
<keyword evidence="2" id="KW-0472">Membrane</keyword>
<sequence length="292" mass="32985">MLKESFYKNAILGLLVLVIVVAGIFFQDEISRFLSLNLGKKLEPSAGSAPLPQIPKNTEVPESASLPTGQTKTPLGANPDTRTTAGLPPPPYIGRDPIEVRPIPEEVKLFTEAQKQELYASLDMHGRSVKARPNFFTGWIQVGIFKKIIGDFEGARDAWEYASLLEPLNSLSFANLGELYWRYLKDFPKAEANLKISLKNKPADVQTHVSLAELYYYSYKEKAEEADDVLLRGLEANPQNQTLMSRLAYLYEQRKEWGKALEWWQKVNELFPGDSDVESRITKIKLRLEPAP</sequence>
<dbReference type="Gene3D" id="1.25.40.10">
    <property type="entry name" value="Tetratricopeptide repeat domain"/>
    <property type="match status" value="1"/>
</dbReference>
<reference evidence="3 4" key="1">
    <citation type="submission" date="2020-07" db="EMBL/GenBank/DDBJ databases">
        <title>Huge and variable diversity of episymbiotic CPR bacteria and DPANN archaea in groundwater ecosystems.</title>
        <authorList>
            <person name="He C.Y."/>
            <person name="Keren R."/>
            <person name="Whittaker M."/>
            <person name="Farag I.F."/>
            <person name="Doudna J."/>
            <person name="Cate J.H.D."/>
            <person name="Banfield J.F."/>
        </authorList>
    </citation>
    <scope>NUCLEOTIDE SEQUENCE [LARGE SCALE GENOMIC DNA]</scope>
    <source>
        <strain evidence="3">NC_groundwater_541_Ag_S-0.1um_46_50</strain>
    </source>
</reference>
<name>A0A7T5UQS1_9BACT</name>
<gene>
    <name evidence="3" type="ORF">HYW89_00890</name>
</gene>
<protein>
    <recommendedName>
        <fullName evidence="5">Tetratricopeptide repeat protein</fullName>
    </recommendedName>
</protein>
<dbReference type="AlphaFoldDB" id="A0A7T5UQS1"/>
<organism evidence="3 4">
    <name type="scientific">Candidatus Sungiibacteriota bacterium</name>
    <dbReference type="NCBI Taxonomy" id="2750080"/>
    <lineage>
        <taxon>Bacteria</taxon>
        <taxon>Candidatus Sungiibacteriota</taxon>
    </lineage>
</organism>
<dbReference type="InterPro" id="IPR011990">
    <property type="entry name" value="TPR-like_helical_dom_sf"/>
</dbReference>
<evidence type="ECO:0000313" key="4">
    <source>
        <dbReference type="Proteomes" id="UP000595618"/>
    </source>
</evidence>
<dbReference type="SUPFAM" id="SSF48452">
    <property type="entry name" value="TPR-like"/>
    <property type="match status" value="1"/>
</dbReference>
<proteinExistence type="predicted"/>